<dbReference type="Proteomes" id="UP001189429">
    <property type="component" value="Unassembled WGS sequence"/>
</dbReference>
<feature type="region of interest" description="Disordered" evidence="1">
    <location>
        <begin position="1"/>
        <end position="24"/>
    </location>
</feature>
<gene>
    <name evidence="2" type="ORF">PCOR1329_LOCUS2933</name>
</gene>
<proteinExistence type="predicted"/>
<reference evidence="2" key="1">
    <citation type="submission" date="2023-10" db="EMBL/GenBank/DDBJ databases">
        <authorList>
            <person name="Chen Y."/>
            <person name="Shah S."/>
            <person name="Dougan E. K."/>
            <person name="Thang M."/>
            <person name="Chan C."/>
        </authorList>
    </citation>
    <scope>NUCLEOTIDE SEQUENCE [LARGE SCALE GENOMIC DNA]</scope>
</reference>
<keyword evidence="3" id="KW-1185">Reference proteome</keyword>
<feature type="non-terminal residue" evidence="2">
    <location>
        <position position="128"/>
    </location>
</feature>
<feature type="non-terminal residue" evidence="2">
    <location>
        <position position="1"/>
    </location>
</feature>
<organism evidence="2 3">
    <name type="scientific">Prorocentrum cordatum</name>
    <dbReference type="NCBI Taxonomy" id="2364126"/>
    <lineage>
        <taxon>Eukaryota</taxon>
        <taxon>Sar</taxon>
        <taxon>Alveolata</taxon>
        <taxon>Dinophyceae</taxon>
        <taxon>Prorocentrales</taxon>
        <taxon>Prorocentraceae</taxon>
        <taxon>Prorocentrum</taxon>
    </lineage>
</organism>
<evidence type="ECO:0000313" key="2">
    <source>
        <dbReference type="EMBL" id="CAK0792287.1"/>
    </source>
</evidence>
<protein>
    <recommendedName>
        <fullName evidence="4">Selenoprotein O</fullName>
    </recommendedName>
</protein>
<accession>A0ABN9PKX8</accession>
<sequence length="128" mass="13959">RRREEAEPFGGRAPWAGRPSDAGADVDVDSAVVERYRAGFSRDVILEALEGVAFPESSRRNVRRKGDSGPMYGMCLGMTECYTGGPRPQTRAVRRRTSVHGRPSAPQVGRPGHLHAPNALAGQVIWCM</sequence>
<evidence type="ECO:0000256" key="1">
    <source>
        <dbReference type="SAM" id="MobiDB-lite"/>
    </source>
</evidence>
<name>A0ABN9PKX8_9DINO</name>
<dbReference type="EMBL" id="CAUYUJ010000747">
    <property type="protein sequence ID" value="CAK0792287.1"/>
    <property type="molecule type" value="Genomic_DNA"/>
</dbReference>
<comment type="caution">
    <text evidence="2">The sequence shown here is derived from an EMBL/GenBank/DDBJ whole genome shotgun (WGS) entry which is preliminary data.</text>
</comment>
<evidence type="ECO:0000313" key="3">
    <source>
        <dbReference type="Proteomes" id="UP001189429"/>
    </source>
</evidence>
<evidence type="ECO:0008006" key="4">
    <source>
        <dbReference type="Google" id="ProtNLM"/>
    </source>
</evidence>